<gene>
    <name evidence="9 14" type="primary">panD</name>
    <name evidence="14" type="ORF">LEP1GSC037_1499</name>
</gene>
<evidence type="ECO:0000256" key="2">
    <source>
        <dbReference type="ARBA" id="ARBA00022655"/>
    </source>
</evidence>
<evidence type="ECO:0000256" key="8">
    <source>
        <dbReference type="ARBA" id="ARBA00023317"/>
    </source>
</evidence>
<proteinExistence type="inferred from homology"/>
<dbReference type="CDD" id="cd06919">
    <property type="entry name" value="Asp_decarbox"/>
    <property type="match status" value="1"/>
</dbReference>
<keyword evidence="4 9" id="KW-0068">Autocatalytic cleavage</keyword>
<dbReference type="GO" id="GO:0006523">
    <property type="term" value="P:alanine biosynthetic process"/>
    <property type="evidence" value="ECO:0007669"/>
    <property type="project" value="InterPro"/>
</dbReference>
<dbReference type="HAMAP" id="MF_00446">
    <property type="entry name" value="PanD"/>
    <property type="match status" value="1"/>
</dbReference>
<evidence type="ECO:0000256" key="12">
    <source>
        <dbReference type="PIRSR" id="PIRSR006246-3"/>
    </source>
</evidence>
<comment type="catalytic activity">
    <reaction evidence="9">
        <text>L-aspartate + H(+) = beta-alanine + CO2</text>
        <dbReference type="Rhea" id="RHEA:19497"/>
        <dbReference type="ChEBI" id="CHEBI:15378"/>
        <dbReference type="ChEBI" id="CHEBI:16526"/>
        <dbReference type="ChEBI" id="CHEBI:29991"/>
        <dbReference type="ChEBI" id="CHEBI:57966"/>
        <dbReference type="EC" id="4.1.1.11"/>
    </reaction>
</comment>
<dbReference type="SUPFAM" id="SSF50692">
    <property type="entry name" value="ADC-like"/>
    <property type="match status" value="1"/>
</dbReference>
<evidence type="ECO:0000256" key="9">
    <source>
        <dbReference type="HAMAP-Rule" id="MF_00446"/>
    </source>
</evidence>
<evidence type="ECO:0000313" key="14">
    <source>
        <dbReference type="EMBL" id="EMM80127.1"/>
    </source>
</evidence>
<comment type="subunit">
    <text evidence="9">Heterooctamer of four alpha and four beta subunits.</text>
</comment>
<comment type="cofactor">
    <cofactor evidence="9 10">
        <name>pyruvate</name>
        <dbReference type="ChEBI" id="CHEBI:15361"/>
    </cofactor>
    <text evidence="9 10">Binds 1 pyruvoyl group covalently per subunit.</text>
</comment>
<dbReference type="PIRSF" id="PIRSF006246">
    <property type="entry name" value="Asp_decarbox"/>
    <property type="match status" value="1"/>
</dbReference>
<sequence>MQITVMKGKIHRATVTDADLNYEGSLTVDMDLVDAAGMRVYEKVSVVNVNNGARFETYIIEGKRGSGEICLNGAAARLGMKGDKIIIITYAQVEEKELASDYTPKVVHVDEKIENVNFYQKQLPLPKFRLSKADIN</sequence>
<comment type="similarity">
    <text evidence="9">Belongs to the PanD family.</text>
</comment>
<name>M6G9W0_LEPIR</name>
<dbReference type="EC" id="4.1.1.11" evidence="9"/>
<comment type="PTM">
    <text evidence="9 12">Is synthesized initially as an inactive proenzyme, which is activated by self-cleavage at a specific serine bond to produce a beta-subunit with a hydroxyl group at its C-terminus and an alpha-subunit with a pyruvoyl group at its N-terminus.</text>
</comment>
<dbReference type="EMBL" id="AFLW02000201">
    <property type="protein sequence ID" value="EMM80127.1"/>
    <property type="molecule type" value="Genomic_DNA"/>
</dbReference>
<evidence type="ECO:0000256" key="13">
    <source>
        <dbReference type="PIRSR" id="PIRSR006246-5"/>
    </source>
</evidence>
<accession>M6G9W0</accession>
<evidence type="ECO:0000256" key="5">
    <source>
        <dbReference type="ARBA" id="ARBA00023145"/>
    </source>
</evidence>
<dbReference type="GO" id="GO:0004068">
    <property type="term" value="F:aspartate 1-decarboxylase activity"/>
    <property type="evidence" value="ECO:0007669"/>
    <property type="project" value="UniProtKB-UniRule"/>
</dbReference>
<evidence type="ECO:0000256" key="11">
    <source>
        <dbReference type="PIRSR" id="PIRSR006246-2"/>
    </source>
</evidence>
<dbReference type="InterPro" id="IPR009010">
    <property type="entry name" value="Asp_de-COase-like_dom_sf"/>
</dbReference>
<evidence type="ECO:0000313" key="15">
    <source>
        <dbReference type="Proteomes" id="UP000012128"/>
    </source>
</evidence>
<comment type="pathway">
    <text evidence="9">Cofactor biosynthesis; (R)-pantothenate biosynthesis; beta-alanine from L-aspartate: step 1/1.</text>
</comment>
<feature type="binding site" evidence="9 11">
    <location>
        <begin position="73"/>
        <end position="75"/>
    </location>
    <ligand>
        <name>substrate</name>
    </ligand>
</feature>
<feature type="chain" id="PRO_5014007730" description="Aspartate 1-decarboxylase alpha chain" evidence="9 13">
    <location>
        <begin position="25"/>
        <end position="136"/>
    </location>
</feature>
<feature type="active site" description="Proton donor" evidence="9 10">
    <location>
        <position position="58"/>
    </location>
</feature>
<comment type="function">
    <text evidence="9">Catalyzes the pyruvoyl-dependent decarboxylation of aspartate to produce beta-alanine.</text>
</comment>
<feature type="modified residue" description="Pyruvic acid (Ser)" evidence="9 12">
    <location>
        <position position="25"/>
    </location>
</feature>
<dbReference type="Proteomes" id="UP000012128">
    <property type="component" value="Unassembled WGS sequence"/>
</dbReference>
<dbReference type="NCBIfam" id="TIGR00223">
    <property type="entry name" value="panD"/>
    <property type="match status" value="1"/>
</dbReference>
<evidence type="ECO:0000256" key="1">
    <source>
        <dbReference type="ARBA" id="ARBA00022490"/>
    </source>
</evidence>
<feature type="binding site" evidence="9 11">
    <location>
        <position position="57"/>
    </location>
    <ligand>
        <name>substrate</name>
    </ligand>
</feature>
<comment type="subcellular location">
    <subcellularLocation>
        <location evidence="9">Cytoplasm</location>
    </subcellularLocation>
</comment>
<dbReference type="GO" id="GO:0005829">
    <property type="term" value="C:cytosol"/>
    <property type="evidence" value="ECO:0007669"/>
    <property type="project" value="TreeGrafter"/>
</dbReference>
<dbReference type="UniPathway" id="UPA00028">
    <property type="reaction ID" value="UER00002"/>
</dbReference>
<organism evidence="14 15">
    <name type="scientific">Leptospira interrogans str. 2006001854</name>
    <dbReference type="NCBI Taxonomy" id="1001590"/>
    <lineage>
        <taxon>Bacteria</taxon>
        <taxon>Pseudomonadati</taxon>
        <taxon>Spirochaetota</taxon>
        <taxon>Spirochaetia</taxon>
        <taxon>Leptospirales</taxon>
        <taxon>Leptospiraceae</taxon>
        <taxon>Leptospira</taxon>
    </lineage>
</organism>
<dbReference type="GO" id="GO:0015940">
    <property type="term" value="P:pantothenate biosynthetic process"/>
    <property type="evidence" value="ECO:0007669"/>
    <property type="project" value="UniProtKB-UniRule"/>
</dbReference>
<keyword evidence="3 9" id="KW-0210">Decarboxylase</keyword>
<protein>
    <recommendedName>
        <fullName evidence="9">Aspartate 1-decarboxylase</fullName>
        <ecNumber evidence="9">4.1.1.11</ecNumber>
    </recommendedName>
    <alternativeName>
        <fullName evidence="9">Aspartate alpha-decarboxylase</fullName>
    </alternativeName>
    <component>
        <recommendedName>
            <fullName evidence="9">Aspartate 1-decarboxylase beta chain</fullName>
        </recommendedName>
    </component>
    <component>
        <recommendedName>
            <fullName evidence="9">Aspartate 1-decarboxylase alpha chain</fullName>
        </recommendedName>
    </component>
</protein>
<evidence type="ECO:0000256" key="10">
    <source>
        <dbReference type="PIRSR" id="PIRSR006246-1"/>
    </source>
</evidence>
<evidence type="ECO:0000256" key="4">
    <source>
        <dbReference type="ARBA" id="ARBA00022813"/>
    </source>
</evidence>
<reference evidence="14 15" key="1">
    <citation type="submission" date="2013-01" db="EMBL/GenBank/DDBJ databases">
        <authorList>
            <person name="Harkins D.M."/>
            <person name="Durkin A.S."/>
            <person name="Brinkac L.M."/>
            <person name="Haft D.H."/>
            <person name="Selengut J.D."/>
            <person name="Sanka R."/>
            <person name="DePew J."/>
            <person name="Purushe J."/>
            <person name="Hospenthal D.R."/>
            <person name="Murray C.K."/>
            <person name="Pimentel G."/>
            <person name="Wasfy M."/>
            <person name="Parker T."/>
            <person name="Miller R.S."/>
            <person name="Vinetz J.M."/>
            <person name="Sutton G.G."/>
            <person name="Nierman W.C."/>
            <person name="Fouts D.E."/>
        </authorList>
    </citation>
    <scope>NUCLEOTIDE SEQUENCE [LARGE SCALE GENOMIC DNA]</scope>
    <source>
        <strain evidence="14 15">2006001854</strain>
    </source>
</reference>
<dbReference type="Pfam" id="PF02261">
    <property type="entry name" value="Asp_decarbox"/>
    <property type="match status" value="1"/>
</dbReference>
<feature type="active site" description="Schiff-base intermediate with substrate; via pyruvic acid" evidence="9 10">
    <location>
        <position position="25"/>
    </location>
</feature>
<keyword evidence="2 9" id="KW-0566">Pantothenate biosynthesis</keyword>
<dbReference type="AlphaFoldDB" id="M6G9W0"/>
<dbReference type="InterPro" id="IPR003190">
    <property type="entry name" value="Asp_decarbox"/>
</dbReference>
<keyword evidence="8 9" id="KW-0670">Pyruvate</keyword>
<feature type="chain" id="PRO_5014007732" description="Aspartate 1-decarboxylase beta chain" evidence="9 13">
    <location>
        <begin position="1"/>
        <end position="24"/>
    </location>
</feature>
<dbReference type="Gene3D" id="2.40.40.20">
    <property type="match status" value="1"/>
</dbReference>
<dbReference type="PANTHER" id="PTHR21012:SF0">
    <property type="entry name" value="ASPARTATE 1-DECARBOXYLASE"/>
    <property type="match status" value="1"/>
</dbReference>
<keyword evidence="1 9" id="KW-0963">Cytoplasm</keyword>
<keyword evidence="5 9" id="KW-0865">Zymogen</keyword>
<evidence type="ECO:0000256" key="3">
    <source>
        <dbReference type="ARBA" id="ARBA00022793"/>
    </source>
</evidence>
<keyword evidence="7 9" id="KW-0704">Schiff base</keyword>
<keyword evidence="6 9" id="KW-0456">Lyase</keyword>
<dbReference type="PANTHER" id="PTHR21012">
    <property type="entry name" value="ASPARTATE 1-DECARBOXYLASE"/>
    <property type="match status" value="1"/>
</dbReference>
<comment type="caution">
    <text evidence="14">The sequence shown here is derived from an EMBL/GenBank/DDBJ whole genome shotgun (WGS) entry which is preliminary data.</text>
</comment>
<evidence type="ECO:0000256" key="6">
    <source>
        <dbReference type="ARBA" id="ARBA00023239"/>
    </source>
</evidence>
<evidence type="ECO:0000256" key="7">
    <source>
        <dbReference type="ARBA" id="ARBA00023270"/>
    </source>
</evidence>